<dbReference type="EMBL" id="BJCE01000541">
    <property type="protein sequence ID" value="GCL40293.1"/>
    <property type="molecule type" value="Genomic_DNA"/>
</dbReference>
<dbReference type="PANTHER" id="PTHR37319:SF1">
    <property type="entry name" value="TRANSPOSASE TN5 DIMERISATION DOMAIN-CONTAINING PROTEIN"/>
    <property type="match status" value="1"/>
</dbReference>
<keyword evidence="1" id="KW-0812">Transmembrane</keyword>
<dbReference type="Proteomes" id="UP000300142">
    <property type="component" value="Unassembled WGS sequence"/>
</dbReference>
<accession>A0A480A977</accession>
<organism evidence="3 4">
    <name type="scientific">Sphaerospermopsis reniformis</name>
    <dbReference type="NCBI Taxonomy" id="531300"/>
    <lineage>
        <taxon>Bacteria</taxon>
        <taxon>Bacillati</taxon>
        <taxon>Cyanobacteriota</taxon>
        <taxon>Cyanophyceae</taxon>
        <taxon>Nostocales</taxon>
        <taxon>Aphanizomenonaceae</taxon>
        <taxon>Sphaerospermopsis</taxon>
    </lineage>
</organism>
<sequence>MSYFYENVKCGKTDELGLFNIAVYWKRKYREKGPKEPWYILTNLPNLQQTLCLYRCRWGIEQFFKDCKTGGYNLEDSKANETRFLALVFLIVIAYSLATMHGQRMKKLGIETYAGRIQQHQDKYPRQSDFSFSLYGQLWIYGMDLWADLALNLIALKPHKRLFFQRGFQALFLMRQAV</sequence>
<dbReference type="AlphaFoldDB" id="A0A480A977"/>
<reference evidence="4" key="1">
    <citation type="submission" date="2019-02" db="EMBL/GenBank/DDBJ databases">
        <title>Draft genome sequence of Sphaerospermopsis reniformis NIES-1949.</title>
        <authorList>
            <person name="Yamaguchi H."/>
            <person name="Suzuki S."/>
            <person name="Kawachi M."/>
        </authorList>
    </citation>
    <scope>NUCLEOTIDE SEQUENCE [LARGE SCALE GENOMIC DNA]</scope>
    <source>
        <strain evidence="4">NIES-1949</strain>
    </source>
</reference>
<gene>
    <name evidence="3" type="ORF">SR1949_54310</name>
</gene>
<dbReference type="GO" id="GO:0003677">
    <property type="term" value="F:DNA binding"/>
    <property type="evidence" value="ECO:0007669"/>
    <property type="project" value="InterPro"/>
</dbReference>
<evidence type="ECO:0000256" key="1">
    <source>
        <dbReference type="SAM" id="Phobius"/>
    </source>
</evidence>
<dbReference type="SUPFAM" id="SSF53098">
    <property type="entry name" value="Ribonuclease H-like"/>
    <property type="match status" value="1"/>
</dbReference>
<evidence type="ECO:0000313" key="4">
    <source>
        <dbReference type="Proteomes" id="UP000300142"/>
    </source>
</evidence>
<keyword evidence="1" id="KW-0472">Membrane</keyword>
<dbReference type="PANTHER" id="PTHR37319">
    <property type="entry name" value="TRANSPOSASE"/>
    <property type="match status" value="1"/>
</dbReference>
<evidence type="ECO:0000259" key="2">
    <source>
        <dbReference type="Pfam" id="PF01609"/>
    </source>
</evidence>
<dbReference type="GO" id="GO:0006313">
    <property type="term" value="P:DNA transposition"/>
    <property type="evidence" value="ECO:0007669"/>
    <property type="project" value="InterPro"/>
</dbReference>
<keyword evidence="4" id="KW-1185">Reference proteome</keyword>
<dbReference type="InterPro" id="IPR012337">
    <property type="entry name" value="RNaseH-like_sf"/>
</dbReference>
<protein>
    <submittedName>
        <fullName evidence="3">Transposase, IS4 family protein</fullName>
    </submittedName>
</protein>
<dbReference type="GO" id="GO:0004803">
    <property type="term" value="F:transposase activity"/>
    <property type="evidence" value="ECO:0007669"/>
    <property type="project" value="InterPro"/>
</dbReference>
<dbReference type="Pfam" id="PF01609">
    <property type="entry name" value="DDE_Tnp_1"/>
    <property type="match status" value="1"/>
</dbReference>
<comment type="caution">
    <text evidence="3">The sequence shown here is derived from an EMBL/GenBank/DDBJ whole genome shotgun (WGS) entry which is preliminary data.</text>
</comment>
<evidence type="ECO:0000313" key="3">
    <source>
        <dbReference type="EMBL" id="GCL40293.1"/>
    </source>
</evidence>
<feature type="domain" description="Transposase IS4-like" evidence="2">
    <location>
        <begin position="27"/>
        <end position="96"/>
    </location>
</feature>
<feature type="transmembrane region" description="Helical" evidence="1">
    <location>
        <begin position="138"/>
        <end position="156"/>
    </location>
</feature>
<dbReference type="Gene3D" id="3.90.350.10">
    <property type="entry name" value="Transposase Inhibitor Protein From Tn5, Chain A, domain 1"/>
    <property type="match status" value="1"/>
</dbReference>
<feature type="transmembrane region" description="Helical" evidence="1">
    <location>
        <begin position="84"/>
        <end position="102"/>
    </location>
</feature>
<dbReference type="InterPro" id="IPR047768">
    <property type="entry name" value="Tn5p-like"/>
</dbReference>
<keyword evidence="1" id="KW-1133">Transmembrane helix</keyword>
<name>A0A480A977_9CYAN</name>
<proteinExistence type="predicted"/>
<dbReference type="InterPro" id="IPR002559">
    <property type="entry name" value="Transposase_11"/>
</dbReference>